<gene>
    <name evidence="3" type="ORF">BST19_10305</name>
    <name evidence="2" type="ORF">H7I91_12615</name>
</gene>
<feature type="transmembrane region" description="Helical" evidence="1">
    <location>
        <begin position="12"/>
        <end position="34"/>
    </location>
</feature>
<dbReference type="AlphaFoldDB" id="A0AAW5S6D5"/>
<comment type="caution">
    <text evidence="2">The sequence shown here is derived from an EMBL/GenBank/DDBJ whole genome shotgun (WGS) entry which is preliminary data.</text>
</comment>
<keyword evidence="4" id="KW-1185">Reference proteome</keyword>
<proteinExistence type="predicted"/>
<dbReference type="EMBL" id="MVHL01000011">
    <property type="protein sequence ID" value="ORA53573.1"/>
    <property type="molecule type" value="Genomic_DNA"/>
</dbReference>
<organism evidence="2 5">
    <name type="scientific">Mycobacterium bouchedurhonense</name>
    <dbReference type="NCBI Taxonomy" id="701041"/>
    <lineage>
        <taxon>Bacteria</taxon>
        <taxon>Bacillati</taxon>
        <taxon>Actinomycetota</taxon>
        <taxon>Actinomycetes</taxon>
        <taxon>Mycobacteriales</taxon>
        <taxon>Mycobacteriaceae</taxon>
        <taxon>Mycobacterium</taxon>
        <taxon>Mycobacterium avium complex (MAC)</taxon>
    </lineage>
</organism>
<name>A0AAW5S6D5_MYCBC</name>
<dbReference type="Proteomes" id="UP000192293">
    <property type="component" value="Unassembled WGS sequence"/>
</dbReference>
<evidence type="ECO:0000256" key="1">
    <source>
        <dbReference type="SAM" id="Phobius"/>
    </source>
</evidence>
<evidence type="ECO:0000313" key="4">
    <source>
        <dbReference type="Proteomes" id="UP000192293"/>
    </source>
</evidence>
<reference evidence="2" key="3">
    <citation type="journal article" date="2022" name="BMC Genomics">
        <title>Comparative genome analysis of mycobacteria focusing on tRNA and non-coding RNA.</title>
        <authorList>
            <person name="Behra P.R.K."/>
            <person name="Pettersson B.M.F."/>
            <person name="Ramesh M."/>
            <person name="Das S."/>
            <person name="Dasgupta S."/>
            <person name="Kirsebom L.A."/>
        </authorList>
    </citation>
    <scope>NUCLEOTIDE SEQUENCE</scope>
    <source>
        <strain evidence="2">DSM 45439</strain>
    </source>
</reference>
<dbReference type="RefSeq" id="WP_031344947.1">
    <property type="nucleotide sequence ID" value="NZ_JACKTG010000032.1"/>
</dbReference>
<dbReference type="Proteomes" id="UP001207588">
    <property type="component" value="Unassembled WGS sequence"/>
</dbReference>
<keyword evidence="1" id="KW-0472">Membrane</keyword>
<accession>A0AAW5S6D5</accession>
<evidence type="ECO:0008006" key="6">
    <source>
        <dbReference type="Google" id="ProtNLM"/>
    </source>
</evidence>
<feature type="transmembrane region" description="Helical" evidence="1">
    <location>
        <begin position="168"/>
        <end position="189"/>
    </location>
</feature>
<reference evidence="3 4" key="1">
    <citation type="submission" date="2017-02" db="EMBL/GenBank/DDBJ databases">
        <title>The new phylogeny of genus Mycobacterium.</title>
        <authorList>
            <person name="Tortoli E."/>
            <person name="Trovato A."/>
            <person name="Cirillo D.M."/>
        </authorList>
    </citation>
    <scope>NUCLEOTIDE SEQUENCE [LARGE SCALE GENOMIC DNA]</scope>
    <source>
        <strain evidence="3 4">DSM 45439</strain>
    </source>
</reference>
<feature type="transmembrane region" description="Helical" evidence="1">
    <location>
        <begin position="131"/>
        <end position="156"/>
    </location>
</feature>
<evidence type="ECO:0000313" key="2">
    <source>
        <dbReference type="EMBL" id="MCV6990129.1"/>
    </source>
</evidence>
<feature type="transmembrane region" description="Helical" evidence="1">
    <location>
        <begin position="88"/>
        <end position="111"/>
    </location>
</feature>
<protein>
    <recommendedName>
        <fullName evidence="6">DUF4386 domain-containing protein</fullName>
    </recommendedName>
</protein>
<keyword evidence="1" id="KW-1133">Transmembrane helix</keyword>
<dbReference type="EMBL" id="JACKTG010000032">
    <property type="protein sequence ID" value="MCV6990129.1"/>
    <property type="molecule type" value="Genomic_DNA"/>
</dbReference>
<feature type="transmembrane region" description="Helical" evidence="1">
    <location>
        <begin position="54"/>
        <end position="76"/>
    </location>
</feature>
<evidence type="ECO:0000313" key="5">
    <source>
        <dbReference type="Proteomes" id="UP001207588"/>
    </source>
</evidence>
<sequence>MHVKVEKLAAWSGIGMLFAFLVMFWFIAGVIPPIDPSDTAAQVAARYTQDGLRIRIGLALMIFFAFAWTPFWALLARQVRRIEGYRGVMSLTQILLGVTFPFGFSLCAIFAVTAGYRPERNPDVTQALNDVFWFIFVGLVGPLITQVVILAFAVLFVDKRPVPSFPRWFGYFNIWYAVLGVPGCAVYLFKTGPLAWNGIFAFWIPSPCSASGKSSPP</sequence>
<reference evidence="2" key="2">
    <citation type="submission" date="2020-07" db="EMBL/GenBank/DDBJ databases">
        <authorList>
            <person name="Pettersson B.M.F."/>
            <person name="Behra P.R.K."/>
            <person name="Ramesh M."/>
            <person name="Das S."/>
            <person name="Dasgupta S."/>
            <person name="Kirsebom L.A."/>
        </authorList>
    </citation>
    <scope>NUCLEOTIDE SEQUENCE</scope>
    <source>
        <strain evidence="2">DSM 45439</strain>
    </source>
</reference>
<keyword evidence="1" id="KW-0812">Transmembrane</keyword>
<evidence type="ECO:0000313" key="3">
    <source>
        <dbReference type="EMBL" id="ORA53573.1"/>
    </source>
</evidence>